<dbReference type="InterPro" id="IPR017941">
    <property type="entry name" value="Rieske_2Fe-2S"/>
</dbReference>
<dbReference type="RefSeq" id="WP_340292366.1">
    <property type="nucleotide sequence ID" value="NZ_JBBEOI010000069.1"/>
</dbReference>
<comment type="caution">
    <text evidence="8">The sequence shown here is derived from an EMBL/GenBank/DDBJ whole genome shotgun (WGS) entry which is preliminary data.</text>
</comment>
<dbReference type="SUPFAM" id="SSF50022">
    <property type="entry name" value="ISP domain"/>
    <property type="match status" value="1"/>
</dbReference>
<dbReference type="InterPro" id="IPR017881">
    <property type="entry name" value="NirD"/>
</dbReference>
<dbReference type="Pfam" id="PF13806">
    <property type="entry name" value="Rieske_2"/>
    <property type="match status" value="1"/>
</dbReference>
<evidence type="ECO:0000256" key="1">
    <source>
        <dbReference type="ARBA" id="ARBA00022714"/>
    </source>
</evidence>
<organism evidence="8 9">
    <name type="scientific">Aquipuribacter hungaricus</name>
    <dbReference type="NCBI Taxonomy" id="545624"/>
    <lineage>
        <taxon>Bacteria</taxon>
        <taxon>Bacillati</taxon>
        <taxon>Actinomycetota</taxon>
        <taxon>Actinomycetes</taxon>
        <taxon>Micrococcales</taxon>
        <taxon>Intrasporangiaceae</taxon>
        <taxon>Aquipuribacter</taxon>
    </lineage>
</organism>
<name>A0ABV7WII4_9MICO</name>
<protein>
    <submittedName>
        <fullName evidence="8">Nitrite reductase small subunit NirD</fullName>
    </submittedName>
</protein>
<accession>A0ABV7WII4</accession>
<dbReference type="EMBL" id="JBHRWW010000010">
    <property type="protein sequence ID" value="MFC3689445.1"/>
    <property type="molecule type" value="Genomic_DNA"/>
</dbReference>
<evidence type="ECO:0000313" key="8">
    <source>
        <dbReference type="EMBL" id="MFC3689445.1"/>
    </source>
</evidence>
<evidence type="ECO:0000256" key="2">
    <source>
        <dbReference type="ARBA" id="ARBA00022723"/>
    </source>
</evidence>
<dbReference type="NCBIfam" id="TIGR02378">
    <property type="entry name" value="nirD_assim_sml"/>
    <property type="match status" value="1"/>
</dbReference>
<evidence type="ECO:0000256" key="3">
    <source>
        <dbReference type="ARBA" id="ARBA00023002"/>
    </source>
</evidence>
<dbReference type="CDD" id="cd03529">
    <property type="entry name" value="Rieske_NirD"/>
    <property type="match status" value="1"/>
</dbReference>
<keyword evidence="9" id="KW-1185">Reference proteome</keyword>
<evidence type="ECO:0000313" key="9">
    <source>
        <dbReference type="Proteomes" id="UP001595685"/>
    </source>
</evidence>
<sequence>MSTLDEVLVGGVPAQVVDPGRPWLAVCRVDDLAPERGAAALVDGEQVALFRLLDGSVRAVGNLDPFSGVQVLARGIVGTRDGSPMVASPLYKQHFDLATGRCLEQPGTRVPVHEVRVVDGTVLLRLGEVARDG</sequence>
<keyword evidence="4" id="KW-0408">Iron</keyword>
<keyword evidence="5" id="KW-0411">Iron-sulfur</keyword>
<dbReference type="Gene3D" id="2.102.10.10">
    <property type="entry name" value="Rieske [2Fe-2S] iron-sulphur domain"/>
    <property type="match status" value="1"/>
</dbReference>
<evidence type="ECO:0000256" key="4">
    <source>
        <dbReference type="ARBA" id="ARBA00023004"/>
    </source>
</evidence>
<reference evidence="9" key="1">
    <citation type="journal article" date="2019" name="Int. J. Syst. Evol. Microbiol.">
        <title>The Global Catalogue of Microorganisms (GCM) 10K type strain sequencing project: providing services to taxonomists for standard genome sequencing and annotation.</title>
        <authorList>
            <consortium name="The Broad Institute Genomics Platform"/>
            <consortium name="The Broad Institute Genome Sequencing Center for Infectious Disease"/>
            <person name="Wu L."/>
            <person name="Ma J."/>
        </authorList>
    </citation>
    <scope>NUCLEOTIDE SEQUENCE [LARGE SCALE GENOMIC DNA]</scope>
    <source>
        <strain evidence="9">NCAIM B.02333</strain>
    </source>
</reference>
<gene>
    <name evidence="8" type="primary">nirD</name>
    <name evidence="8" type="ORF">ACFOLH_13930</name>
</gene>
<dbReference type="Proteomes" id="UP001595685">
    <property type="component" value="Unassembled WGS sequence"/>
</dbReference>
<dbReference type="InterPro" id="IPR036922">
    <property type="entry name" value="Rieske_2Fe-2S_sf"/>
</dbReference>
<evidence type="ECO:0000259" key="7">
    <source>
        <dbReference type="PROSITE" id="PS51296"/>
    </source>
</evidence>
<keyword evidence="2" id="KW-0479">Metal-binding</keyword>
<keyword evidence="1" id="KW-0001">2Fe-2S</keyword>
<dbReference type="PROSITE" id="PS51300">
    <property type="entry name" value="NIRD"/>
    <property type="match status" value="1"/>
</dbReference>
<dbReference type="PANTHER" id="PTHR40562:SF1">
    <property type="entry name" value="NITRITE REDUCTASE (NADH) SMALL SUBUNIT"/>
    <property type="match status" value="1"/>
</dbReference>
<keyword evidence="6" id="KW-0534">Nitrate assimilation</keyword>
<dbReference type="PANTHER" id="PTHR40562">
    <property type="match status" value="1"/>
</dbReference>
<evidence type="ECO:0000256" key="6">
    <source>
        <dbReference type="ARBA" id="ARBA00023063"/>
    </source>
</evidence>
<evidence type="ECO:0000256" key="5">
    <source>
        <dbReference type="ARBA" id="ARBA00023014"/>
    </source>
</evidence>
<proteinExistence type="predicted"/>
<feature type="domain" description="Rieske" evidence="7">
    <location>
        <begin position="24"/>
        <end position="124"/>
    </location>
</feature>
<dbReference type="PROSITE" id="PS51296">
    <property type="entry name" value="RIESKE"/>
    <property type="match status" value="1"/>
</dbReference>
<dbReference type="InterPro" id="IPR012748">
    <property type="entry name" value="Rieske-like_NirD"/>
</dbReference>
<keyword evidence="3" id="KW-0560">Oxidoreductase</keyword>